<reference evidence="1 3" key="1">
    <citation type="submission" date="2015-03" db="EMBL/GenBank/DDBJ databases">
        <authorList>
            <person name="Lepp D."/>
            <person name="Hassan Y.I."/>
            <person name="Li X.-Z."/>
            <person name="Zhou T."/>
        </authorList>
    </citation>
    <scope>NUCLEOTIDE SEQUENCE [LARGE SCALE GENOMIC DNA]</scope>
    <source>
        <strain evidence="1 3">Cr7-05</strain>
    </source>
</reference>
<evidence type="ECO:0000313" key="4">
    <source>
        <dbReference type="Proteomes" id="UP000182258"/>
    </source>
</evidence>
<keyword evidence="3" id="KW-1185">Reference proteome</keyword>
<dbReference type="Proteomes" id="UP000033519">
    <property type="component" value="Unassembled WGS sequence"/>
</dbReference>
<dbReference type="OrthoDB" id="8444637at2"/>
<dbReference type="PATRIC" id="fig|728005.3.peg.4625"/>
<evidence type="ECO:0000313" key="3">
    <source>
        <dbReference type="Proteomes" id="UP000033519"/>
    </source>
</evidence>
<protein>
    <submittedName>
        <fullName evidence="2">Uncharacterized protein</fullName>
    </submittedName>
</protein>
<gene>
    <name evidence="2" type="ORF">SAMN04488059_103144</name>
    <name evidence="1" type="ORF">WH91_09500</name>
</gene>
<reference evidence="2 4" key="2">
    <citation type="submission" date="2016-10" db="EMBL/GenBank/DDBJ databases">
        <authorList>
            <person name="de Groot N.N."/>
        </authorList>
    </citation>
    <scope>NUCLEOTIDE SEQUENCE [LARGE SCALE GENOMIC DNA]</scope>
    <source>
        <strain evidence="2 4">CGMCC 1.10210</strain>
    </source>
</reference>
<dbReference type="AlphaFoldDB" id="A0A0F5PZL3"/>
<dbReference type="EMBL" id="LAPV01000093">
    <property type="protein sequence ID" value="KKC33264.1"/>
    <property type="molecule type" value="Genomic_DNA"/>
</dbReference>
<evidence type="ECO:0000313" key="1">
    <source>
        <dbReference type="EMBL" id="KKC33264.1"/>
    </source>
</evidence>
<organism evidence="2 4">
    <name type="scientific">Devosia psychrophila</name>
    <dbReference type="NCBI Taxonomy" id="728005"/>
    <lineage>
        <taxon>Bacteria</taxon>
        <taxon>Pseudomonadati</taxon>
        <taxon>Pseudomonadota</taxon>
        <taxon>Alphaproteobacteria</taxon>
        <taxon>Hyphomicrobiales</taxon>
        <taxon>Devosiaceae</taxon>
        <taxon>Devosia</taxon>
    </lineage>
</organism>
<dbReference type="EMBL" id="FOMB01000003">
    <property type="protein sequence ID" value="SFC24783.1"/>
    <property type="molecule type" value="Genomic_DNA"/>
</dbReference>
<accession>A0A0F5PZL3</accession>
<sequence>MADGLFGTNVAASQLGQAALKPAGIPGSTFIQPRQVETGGNLRALASALGGLNTALQGYGQRQEAKQADPASDMNRDWVARREQMTMGELKEEARLGTPDGIRARQDALDALLGERANDDFRTGWTTFYNTEFEKVGGNMNAEYERMRGEYAAAMPSEISKGNFYRLTGNHFSQWQATDTEQKVGFVKEQIATTVVASFRNASDDMEAAGKTANERAQAIFGASASNRTFLEMSGQEQNDTLYALAAEYAVKGDKDMVRELLQGTRVGANGAPLPSLVSIPKFAVDGLKMVETAQGVWEDNAKANSLEAQVEADALIVSGAFTADEAFKRDGLGIWDDAELANMVQRSTGIRTTEAARFATEDVKRQQRFQSGQAEQRASVETLGMLTRYGGSTRIKDVEIIANEGTGTRTVSSTQLIEQAVVLFETDMTNREAKMVENGTDPARAASYIRGKKLAFYAGNKLPNTEWADTFNGLAMRATVETLVERGDVQQQMLDSAELYREIATANPAYASTLLTDPKSKEFLEVYALGVTNRRMPPADALHFAAQRVAMPETERARNLLNADTTQEIARDVLRGLNMDDDRGSNYGYVVSRIQDMALGSSNEREIRDQIKAEIENTSVEINGLLVPDHADLPQDFPVLMDAELKAAFDTFKDAYGLESPDDLSIRPAGPNQNKWFVINKATGLPVRSGYVTPQSLNVHRTQAARAHDAMVLEMVQGKDADRVAGQARYDASIADMEANIAKFRGRSGKMSPGIADYLQGVLDDRLERDELLRNMTPEKVQEELARVRAAAEERDLNGNVGWSPIAAPPM</sequence>
<dbReference type="Proteomes" id="UP000182258">
    <property type="component" value="Unassembled WGS sequence"/>
</dbReference>
<name>A0A0F5PZL3_9HYPH</name>
<dbReference type="RefSeq" id="WP_046170750.1">
    <property type="nucleotide sequence ID" value="NZ_FOMB01000003.1"/>
</dbReference>
<proteinExistence type="predicted"/>
<evidence type="ECO:0000313" key="2">
    <source>
        <dbReference type="EMBL" id="SFC24783.1"/>
    </source>
</evidence>